<name>A0A839EWS9_9GAMM</name>
<dbReference type="RefSeq" id="WP_259393123.1">
    <property type="nucleotide sequence ID" value="NZ_JACGXL010000006.1"/>
</dbReference>
<dbReference type="InterPro" id="IPR005019">
    <property type="entry name" value="Adenine_glyco"/>
</dbReference>
<keyword evidence="1" id="KW-0862">Zinc</keyword>
<dbReference type="AlphaFoldDB" id="A0A839EWS9"/>
<comment type="caution">
    <text evidence="2">The sequence shown here is derived from an EMBL/GenBank/DDBJ whole genome shotgun (WGS) entry which is preliminary data.</text>
</comment>
<sequence>MKRELPTMPDTSSCERCSWAQGDPLMRDYHDAEWGVPQRNARMLWEMLMLEGFQAGLAWITILRKREAFRAAFAGFDPVKIAAFGKRDVDRLMADPGIVRARAKIEATIRGAQIYCDMHDRGEDFSTFCWSFTGGAPILGDGESRVASTALSETISKALKRRGFTFVGPTITYAWMQAVGIVNDHSLRCFRRRVDSERARGMAATTP</sequence>
<protein>
    <submittedName>
        <fullName evidence="2">DNA-3-methyladenine glycosylase I</fullName>
        <ecNumber evidence="2">3.2.2.20</ecNumber>
    </submittedName>
</protein>
<dbReference type="EC" id="3.2.2.20" evidence="2"/>
<dbReference type="GO" id="GO:0008725">
    <property type="term" value="F:DNA-3-methyladenine glycosylase activity"/>
    <property type="evidence" value="ECO:0007669"/>
    <property type="project" value="UniProtKB-EC"/>
</dbReference>
<dbReference type="GO" id="GO:0006284">
    <property type="term" value="P:base-excision repair"/>
    <property type="evidence" value="ECO:0007669"/>
    <property type="project" value="InterPro"/>
</dbReference>
<keyword evidence="1" id="KW-0479">Metal-binding</keyword>
<dbReference type="Proteomes" id="UP000550401">
    <property type="component" value="Unassembled WGS sequence"/>
</dbReference>
<evidence type="ECO:0000256" key="1">
    <source>
        <dbReference type="PIRSR" id="PIRSR605019-1"/>
    </source>
</evidence>
<dbReference type="GO" id="GO:0046872">
    <property type="term" value="F:metal ion binding"/>
    <property type="evidence" value="ECO:0007669"/>
    <property type="project" value="UniProtKB-KW"/>
</dbReference>
<dbReference type="PANTHER" id="PTHR30037:SF4">
    <property type="entry name" value="DNA-3-METHYLADENINE GLYCOSYLASE I"/>
    <property type="match status" value="1"/>
</dbReference>
<keyword evidence="2" id="KW-0378">Hydrolase</keyword>
<dbReference type="InterPro" id="IPR052891">
    <property type="entry name" value="DNA-3mA_glycosylase"/>
</dbReference>
<dbReference type="PANTHER" id="PTHR30037">
    <property type="entry name" value="DNA-3-METHYLADENINE GLYCOSYLASE 1"/>
    <property type="match status" value="1"/>
</dbReference>
<organism evidence="2 3">
    <name type="scientific">Dokdonella fugitiva</name>
    <dbReference type="NCBI Taxonomy" id="328517"/>
    <lineage>
        <taxon>Bacteria</taxon>
        <taxon>Pseudomonadati</taxon>
        <taxon>Pseudomonadota</taxon>
        <taxon>Gammaproteobacteria</taxon>
        <taxon>Lysobacterales</taxon>
        <taxon>Rhodanobacteraceae</taxon>
        <taxon>Dokdonella</taxon>
    </lineage>
</organism>
<accession>A0A839EWS9</accession>
<dbReference type="SUPFAM" id="SSF48150">
    <property type="entry name" value="DNA-glycosylase"/>
    <property type="match status" value="1"/>
</dbReference>
<dbReference type="EMBL" id="JACGXL010000006">
    <property type="protein sequence ID" value="MBA8889107.1"/>
    <property type="molecule type" value="Genomic_DNA"/>
</dbReference>
<keyword evidence="3" id="KW-1185">Reference proteome</keyword>
<feature type="binding site" evidence="1">
    <location>
        <position position="17"/>
    </location>
    <ligand>
        <name>Zn(2+)</name>
        <dbReference type="ChEBI" id="CHEBI:29105"/>
    </ligand>
</feature>
<dbReference type="Gene3D" id="1.10.340.30">
    <property type="entry name" value="Hypothetical protein, domain 2"/>
    <property type="match status" value="1"/>
</dbReference>
<keyword evidence="2" id="KW-0326">Glycosidase</keyword>
<feature type="binding site" evidence="1">
    <location>
        <position position="30"/>
    </location>
    <ligand>
        <name>Zn(2+)</name>
        <dbReference type="ChEBI" id="CHEBI:29105"/>
    </ligand>
</feature>
<dbReference type="InterPro" id="IPR011257">
    <property type="entry name" value="DNA_glycosylase"/>
</dbReference>
<feature type="binding site" evidence="1">
    <location>
        <position position="189"/>
    </location>
    <ligand>
        <name>Zn(2+)</name>
        <dbReference type="ChEBI" id="CHEBI:29105"/>
    </ligand>
</feature>
<evidence type="ECO:0000313" key="3">
    <source>
        <dbReference type="Proteomes" id="UP000550401"/>
    </source>
</evidence>
<dbReference type="Pfam" id="PF03352">
    <property type="entry name" value="Adenine_glyco"/>
    <property type="match status" value="1"/>
</dbReference>
<gene>
    <name evidence="2" type="ORF">FHW12_003350</name>
</gene>
<evidence type="ECO:0000313" key="2">
    <source>
        <dbReference type="EMBL" id="MBA8889107.1"/>
    </source>
</evidence>
<reference evidence="2 3" key="1">
    <citation type="submission" date="2020-07" db="EMBL/GenBank/DDBJ databases">
        <title>Genomic Encyclopedia of Type Strains, Phase IV (KMG-V): Genome sequencing to study the core and pangenomes of soil and plant-associated prokaryotes.</title>
        <authorList>
            <person name="Whitman W."/>
        </authorList>
    </citation>
    <scope>NUCLEOTIDE SEQUENCE [LARGE SCALE GENOMIC DNA]</scope>
    <source>
        <strain evidence="2 3">RH2WT43</strain>
    </source>
</reference>
<feature type="binding site" evidence="1">
    <location>
        <position position="185"/>
    </location>
    <ligand>
        <name>Zn(2+)</name>
        <dbReference type="ChEBI" id="CHEBI:29105"/>
    </ligand>
</feature>
<proteinExistence type="predicted"/>